<feature type="domain" description="Nuclear transport factor 2" evidence="2">
    <location>
        <begin position="13"/>
        <end position="53"/>
    </location>
</feature>
<dbReference type="Proteomes" id="UP001217089">
    <property type="component" value="Unassembled WGS sequence"/>
</dbReference>
<organism evidence="3 4">
    <name type="scientific">Tegillarca granosa</name>
    <name type="common">Malaysian cockle</name>
    <name type="synonym">Anadara granosa</name>
    <dbReference type="NCBI Taxonomy" id="220873"/>
    <lineage>
        <taxon>Eukaryota</taxon>
        <taxon>Metazoa</taxon>
        <taxon>Spiralia</taxon>
        <taxon>Lophotrochozoa</taxon>
        <taxon>Mollusca</taxon>
        <taxon>Bivalvia</taxon>
        <taxon>Autobranchia</taxon>
        <taxon>Pteriomorphia</taxon>
        <taxon>Arcoida</taxon>
        <taxon>Arcoidea</taxon>
        <taxon>Arcidae</taxon>
        <taxon>Tegillarca</taxon>
    </lineage>
</organism>
<comment type="caution">
    <text evidence="3">The sequence shown here is derived from an EMBL/GenBank/DDBJ whole genome shotgun (WGS) entry which is preliminary data.</text>
</comment>
<accession>A0ABQ9EAM3</accession>
<protein>
    <recommendedName>
        <fullName evidence="2">Nuclear transport factor 2 domain-containing protein</fullName>
    </recommendedName>
</protein>
<dbReference type="InterPro" id="IPR032710">
    <property type="entry name" value="NTF2-like_dom_sf"/>
</dbReference>
<reference evidence="3 4" key="1">
    <citation type="submission" date="2022-12" db="EMBL/GenBank/DDBJ databases">
        <title>Chromosome-level genome of Tegillarca granosa.</title>
        <authorList>
            <person name="Kim J."/>
        </authorList>
    </citation>
    <scope>NUCLEOTIDE SEQUENCE [LARGE SCALE GENOMIC DNA]</scope>
    <source>
        <strain evidence="3">Teg-2019</strain>
        <tissue evidence="3">Adductor muscle</tissue>
    </source>
</reference>
<dbReference type="Gene3D" id="3.10.450.50">
    <property type="match status" value="1"/>
</dbReference>
<keyword evidence="1" id="KW-1133">Transmembrane helix</keyword>
<proteinExistence type="predicted"/>
<evidence type="ECO:0000259" key="2">
    <source>
        <dbReference type="Pfam" id="PF02136"/>
    </source>
</evidence>
<dbReference type="Pfam" id="PF02136">
    <property type="entry name" value="NTF2"/>
    <property type="match status" value="1"/>
</dbReference>
<evidence type="ECO:0000313" key="3">
    <source>
        <dbReference type="EMBL" id="KAJ8302409.1"/>
    </source>
</evidence>
<dbReference type="SUPFAM" id="SSF54427">
    <property type="entry name" value="NTF2-like"/>
    <property type="match status" value="1"/>
</dbReference>
<dbReference type="InterPro" id="IPR002075">
    <property type="entry name" value="NTF2_dom"/>
</dbReference>
<keyword evidence="1" id="KW-0812">Transmembrane</keyword>
<name>A0ABQ9EAM3_TEGGR</name>
<evidence type="ECO:0000256" key="1">
    <source>
        <dbReference type="SAM" id="Phobius"/>
    </source>
</evidence>
<dbReference type="EMBL" id="JARBDR010000917">
    <property type="protein sequence ID" value="KAJ8302409.1"/>
    <property type="molecule type" value="Genomic_DNA"/>
</dbReference>
<gene>
    <name evidence="3" type="ORF">KUTeg_018805</name>
</gene>
<keyword evidence="1" id="KW-0472">Membrane</keyword>
<feature type="transmembrane region" description="Helical" evidence="1">
    <location>
        <begin position="98"/>
        <end position="128"/>
    </location>
</feature>
<sequence>MDTNVCVYWTMGKSLSFGRVQHAITKADFQPTTDGGLLILVTGQLKNKKFGQIKNISLDADSILCLITSRVLKLNIQYKLNTTYLFLLFQNDLNRKKVVAVTSLAAAVTSLAAAVTSLVVVVAATSLVVADSENYLAAALGTVCVGRIKFKLINISDSKFVNGKQEIKHISYSS</sequence>
<keyword evidence="4" id="KW-1185">Reference proteome</keyword>
<evidence type="ECO:0000313" key="4">
    <source>
        <dbReference type="Proteomes" id="UP001217089"/>
    </source>
</evidence>